<keyword evidence="7 9" id="KW-0460">Magnesium</keyword>
<evidence type="ECO:0000256" key="7">
    <source>
        <dbReference type="HAMAP-Rule" id="MF_00038"/>
    </source>
</evidence>
<evidence type="ECO:0000256" key="9">
    <source>
        <dbReference type="PIRSR" id="PIRSR600715-1"/>
    </source>
</evidence>
<comment type="function">
    <text evidence="7">Catalyzes the initial step of the lipid cycle reactions in the biosynthesis of the cell wall peptidoglycan: transfers peptidoglycan precursor phospho-MurNAc-pentapeptide from UDP-MurNAc-pentapeptide onto the lipid carrier undecaprenyl phosphate, yielding undecaprenyl-pyrophosphoryl-MurNAc-pentapeptide, known as lipid I.</text>
</comment>
<dbReference type="PANTHER" id="PTHR22926">
    <property type="entry name" value="PHOSPHO-N-ACETYLMURAMOYL-PENTAPEPTIDE-TRANSFERASE"/>
    <property type="match status" value="1"/>
</dbReference>
<evidence type="ECO:0000313" key="10">
    <source>
        <dbReference type="EMBL" id="KNZ70474.1"/>
    </source>
</evidence>
<evidence type="ECO:0000256" key="6">
    <source>
        <dbReference type="ARBA" id="ARBA00023136"/>
    </source>
</evidence>
<dbReference type="AlphaFoldDB" id="A0A0L6W5V5"/>
<feature type="transmembrane region" description="Helical" evidence="7">
    <location>
        <begin position="6"/>
        <end position="26"/>
    </location>
</feature>
<feature type="binding site" evidence="9">
    <location>
        <position position="168"/>
    </location>
    <ligand>
        <name>Mg(2+)</name>
        <dbReference type="ChEBI" id="CHEBI:18420"/>
    </ligand>
</feature>
<accession>A0A0L6W5V5</accession>
<dbReference type="InterPro" id="IPR000715">
    <property type="entry name" value="Glycosyl_transferase_4"/>
</dbReference>
<dbReference type="GO" id="GO:0009252">
    <property type="term" value="P:peptidoglycan biosynthetic process"/>
    <property type="evidence" value="ECO:0007669"/>
    <property type="project" value="UniProtKB-UniRule"/>
</dbReference>
<keyword evidence="7" id="KW-0132">Cell division</keyword>
<feature type="transmembrane region" description="Helical" evidence="7">
    <location>
        <begin position="299"/>
        <end position="319"/>
    </location>
</feature>
<keyword evidence="7" id="KW-1003">Cell membrane</keyword>
<gene>
    <name evidence="7" type="primary">mraY</name>
    <name evidence="10" type="ORF">Tfer_0656</name>
</gene>
<dbReference type="GO" id="GO:0071555">
    <property type="term" value="P:cell wall organization"/>
    <property type="evidence" value="ECO:0007669"/>
    <property type="project" value="UniProtKB-KW"/>
</dbReference>
<keyword evidence="3 7" id="KW-0808">Transferase</keyword>
<dbReference type="Proteomes" id="UP000037175">
    <property type="component" value="Unassembled WGS sequence"/>
</dbReference>
<dbReference type="GO" id="GO:0008963">
    <property type="term" value="F:phospho-N-acetylmuramoyl-pentapeptide-transferase activity"/>
    <property type="evidence" value="ECO:0007669"/>
    <property type="project" value="UniProtKB-UniRule"/>
</dbReference>
<comment type="cofactor">
    <cofactor evidence="7 9">
        <name>Mg(2+)</name>
        <dbReference type="ChEBI" id="CHEBI:18420"/>
    </cofactor>
</comment>
<keyword evidence="5 7" id="KW-1133">Transmembrane helix</keyword>
<dbReference type="HAMAP" id="MF_00038">
    <property type="entry name" value="MraY"/>
    <property type="match status" value="1"/>
</dbReference>
<dbReference type="GO" id="GO:0005886">
    <property type="term" value="C:plasma membrane"/>
    <property type="evidence" value="ECO:0007669"/>
    <property type="project" value="UniProtKB-SubCell"/>
</dbReference>
<organism evidence="10 11">
    <name type="scientific">Thermincola ferriacetica</name>
    <dbReference type="NCBI Taxonomy" id="281456"/>
    <lineage>
        <taxon>Bacteria</taxon>
        <taxon>Bacillati</taxon>
        <taxon>Bacillota</taxon>
        <taxon>Clostridia</taxon>
        <taxon>Eubacteriales</taxon>
        <taxon>Thermincolaceae</taxon>
        <taxon>Thermincola</taxon>
    </lineage>
</organism>
<keyword evidence="7" id="KW-0573">Peptidoglycan synthesis</keyword>
<keyword evidence="7" id="KW-0131">Cell cycle</keyword>
<dbReference type="RefSeq" id="WP_083436752.1">
    <property type="nucleotide sequence ID" value="NZ_LGTE01000003.1"/>
</dbReference>
<proteinExistence type="inferred from homology"/>
<feature type="transmembrane region" description="Helical" evidence="7">
    <location>
        <begin position="200"/>
        <end position="217"/>
    </location>
</feature>
<evidence type="ECO:0000256" key="3">
    <source>
        <dbReference type="ARBA" id="ARBA00022679"/>
    </source>
</evidence>
<feature type="transmembrane region" description="Helical" evidence="7">
    <location>
        <begin position="47"/>
        <end position="69"/>
    </location>
</feature>
<dbReference type="Pfam" id="PF10555">
    <property type="entry name" value="MraY_sig1"/>
    <property type="match status" value="1"/>
</dbReference>
<evidence type="ECO:0000256" key="1">
    <source>
        <dbReference type="ARBA" id="ARBA00004141"/>
    </source>
</evidence>
<dbReference type="UniPathway" id="UPA00219"/>
<dbReference type="PANTHER" id="PTHR22926:SF5">
    <property type="entry name" value="PHOSPHO-N-ACETYLMURAMOYL-PENTAPEPTIDE-TRANSFERASE HOMOLOG"/>
    <property type="match status" value="1"/>
</dbReference>
<dbReference type="GO" id="GO:0008360">
    <property type="term" value="P:regulation of cell shape"/>
    <property type="evidence" value="ECO:0007669"/>
    <property type="project" value="UniProtKB-KW"/>
</dbReference>
<feature type="transmembrane region" description="Helical" evidence="7">
    <location>
        <begin position="75"/>
        <end position="91"/>
    </location>
</feature>
<dbReference type="PATRIC" id="fig|281456.6.peg.693"/>
<evidence type="ECO:0000313" key="11">
    <source>
        <dbReference type="Proteomes" id="UP000037175"/>
    </source>
</evidence>
<keyword evidence="7" id="KW-0133">Cell shape</keyword>
<keyword evidence="11" id="KW-1185">Reference proteome</keyword>
<comment type="catalytic activity">
    <reaction evidence="7">
        <text>UDP-N-acetyl-alpha-D-muramoyl-L-alanyl-gamma-D-glutamyl-meso-2,6-diaminopimeloyl-D-alanyl-D-alanine + di-trans,octa-cis-undecaprenyl phosphate = di-trans,octa-cis-undecaprenyl diphospho-N-acetyl-alpha-D-muramoyl-L-alanyl-D-glutamyl-meso-2,6-diaminopimeloyl-D-alanyl-D-alanine + UMP</text>
        <dbReference type="Rhea" id="RHEA:28386"/>
        <dbReference type="ChEBI" id="CHEBI:57865"/>
        <dbReference type="ChEBI" id="CHEBI:60392"/>
        <dbReference type="ChEBI" id="CHEBI:61386"/>
        <dbReference type="ChEBI" id="CHEBI:61387"/>
        <dbReference type="EC" id="2.7.8.13"/>
    </reaction>
</comment>
<dbReference type="CDD" id="cd06852">
    <property type="entry name" value="GT_MraY"/>
    <property type="match status" value="1"/>
</dbReference>
<dbReference type="GO" id="GO:0051992">
    <property type="term" value="F:UDP-N-acetylmuramoyl-L-alanyl-D-glutamyl-meso-2,6-diaminopimelyl-D-alanyl-D-alanine:undecaprenyl-phosphate transferase activity"/>
    <property type="evidence" value="ECO:0007669"/>
    <property type="project" value="RHEA"/>
</dbReference>
<protein>
    <recommendedName>
        <fullName evidence="7 8">Phospho-N-acetylmuramoyl-pentapeptide-transferase</fullName>
        <ecNumber evidence="7 8">2.7.8.13</ecNumber>
    </recommendedName>
    <alternativeName>
        <fullName evidence="7">UDP-MurNAc-pentapeptide phosphotransferase</fullName>
    </alternativeName>
</protein>
<dbReference type="PROSITE" id="PS01347">
    <property type="entry name" value="MRAY_1"/>
    <property type="match status" value="1"/>
</dbReference>
<reference evidence="11" key="1">
    <citation type="submission" date="2015-07" db="EMBL/GenBank/DDBJ databases">
        <title>Complete Genome of Thermincola ferriacetica strain Z-0001T.</title>
        <authorList>
            <person name="Lusk B."/>
            <person name="Badalamenti J.P."/>
            <person name="Parameswaran P."/>
            <person name="Bond D.R."/>
            <person name="Torres C.I."/>
        </authorList>
    </citation>
    <scope>NUCLEOTIDE SEQUENCE [LARGE SCALE GENOMIC DNA]</scope>
    <source>
        <strain evidence="11">Z-0001</strain>
    </source>
</reference>
<evidence type="ECO:0000256" key="2">
    <source>
        <dbReference type="ARBA" id="ARBA00005583"/>
    </source>
</evidence>
<dbReference type="InterPro" id="IPR018480">
    <property type="entry name" value="PNAcMuramoyl-5peptid_Trfase_CS"/>
</dbReference>
<dbReference type="GO" id="GO:0051301">
    <property type="term" value="P:cell division"/>
    <property type="evidence" value="ECO:0007669"/>
    <property type="project" value="UniProtKB-KW"/>
</dbReference>
<keyword evidence="7" id="KW-0961">Cell wall biogenesis/degradation</keyword>
<dbReference type="PROSITE" id="PS01348">
    <property type="entry name" value="MRAY_2"/>
    <property type="match status" value="1"/>
</dbReference>
<evidence type="ECO:0000256" key="5">
    <source>
        <dbReference type="ARBA" id="ARBA00022989"/>
    </source>
</evidence>
<feature type="transmembrane region" description="Helical" evidence="7">
    <location>
        <begin position="176"/>
        <end position="194"/>
    </location>
</feature>
<feature type="transmembrane region" description="Helical" evidence="7">
    <location>
        <begin position="224"/>
        <end position="243"/>
    </location>
</feature>
<dbReference type="Pfam" id="PF00953">
    <property type="entry name" value="Glycos_transf_4"/>
    <property type="match status" value="1"/>
</dbReference>
<sequence length="322" mass="33908">MEKVVSGLGVSLLISIMLGPILIPVLHKLKFGQYIRAEGPQKHLKKAGTPTMGGIMFLTAIGAASLLIADKTGDVLLVLAGLTLFGLLGFIDDYIKVVMRRNLGLRARHKLVGQFFSAALMLTVAVFVLNRGTDLIIPFGGQLRVNLGVPLYLLLGSLVIVATTNAVNLTDGLDGLAAGVTAVAAVAYIIVALMMGKTGVAVVAAAVAGGCIGFLRYNAHPAKVFMGDTGSLALGGALAGLAVVTKTELFLPIIGIVYVLDTLSVIIQVISFKTTGKRVFLMSPLHHHYELKGWSEWKIVIFFWLLAVAGAVLGILGMYESG</sequence>
<dbReference type="EMBL" id="LGTE01000003">
    <property type="protein sequence ID" value="KNZ70474.1"/>
    <property type="molecule type" value="Genomic_DNA"/>
</dbReference>
<comment type="pathway">
    <text evidence="7">Cell wall biogenesis; peptidoglycan biosynthesis.</text>
</comment>
<evidence type="ECO:0000256" key="4">
    <source>
        <dbReference type="ARBA" id="ARBA00022692"/>
    </source>
</evidence>
<dbReference type="GO" id="GO:0046872">
    <property type="term" value="F:metal ion binding"/>
    <property type="evidence" value="ECO:0007669"/>
    <property type="project" value="UniProtKB-KW"/>
</dbReference>
<keyword evidence="7 9" id="KW-0479">Metal-binding</keyword>
<feature type="transmembrane region" description="Helical" evidence="7">
    <location>
        <begin position="149"/>
        <end position="169"/>
    </location>
</feature>
<comment type="similarity">
    <text evidence="2 7">Belongs to the glycosyltransferase 4 family. MraY subfamily.</text>
</comment>
<feature type="transmembrane region" description="Helical" evidence="7">
    <location>
        <begin position="111"/>
        <end position="129"/>
    </location>
</feature>
<name>A0A0L6W5V5_9FIRM</name>
<dbReference type="NCBIfam" id="TIGR00445">
    <property type="entry name" value="mraY"/>
    <property type="match status" value="1"/>
</dbReference>
<evidence type="ECO:0000256" key="8">
    <source>
        <dbReference type="NCBIfam" id="TIGR00445"/>
    </source>
</evidence>
<feature type="binding site" evidence="9">
    <location>
        <position position="228"/>
    </location>
    <ligand>
        <name>Mg(2+)</name>
        <dbReference type="ChEBI" id="CHEBI:18420"/>
    </ligand>
</feature>
<comment type="caution">
    <text evidence="10">The sequence shown here is derived from an EMBL/GenBank/DDBJ whole genome shotgun (WGS) entry which is preliminary data.</text>
</comment>
<dbReference type="EC" id="2.7.8.13" evidence="7 8"/>
<dbReference type="InterPro" id="IPR003524">
    <property type="entry name" value="PNAcMuramoyl-5peptid_Trfase"/>
</dbReference>
<feature type="transmembrane region" description="Helical" evidence="7">
    <location>
        <begin position="249"/>
        <end position="272"/>
    </location>
</feature>
<keyword evidence="6 7" id="KW-0472">Membrane</keyword>
<comment type="subcellular location">
    <subcellularLocation>
        <location evidence="7">Cell membrane</location>
        <topology evidence="7">Multi-pass membrane protein</topology>
    </subcellularLocation>
    <subcellularLocation>
        <location evidence="1">Membrane</location>
        <topology evidence="1">Multi-pass membrane protein</topology>
    </subcellularLocation>
</comment>
<keyword evidence="4 7" id="KW-0812">Transmembrane</keyword>